<feature type="region of interest" description="Disordered" evidence="1">
    <location>
        <begin position="86"/>
        <end position="175"/>
    </location>
</feature>
<comment type="caution">
    <text evidence="2">The sequence shown here is derived from an EMBL/GenBank/DDBJ whole genome shotgun (WGS) entry which is preliminary data.</text>
</comment>
<feature type="compositionally biased region" description="Low complexity" evidence="1">
    <location>
        <begin position="1"/>
        <end position="14"/>
    </location>
</feature>
<feature type="compositionally biased region" description="Low complexity" evidence="1">
    <location>
        <begin position="136"/>
        <end position="145"/>
    </location>
</feature>
<proteinExistence type="predicted"/>
<evidence type="ECO:0000313" key="2">
    <source>
        <dbReference type="EMBL" id="KAJ8034917.1"/>
    </source>
</evidence>
<name>A0A9Q1H4C0_HOLLE</name>
<feature type="region of interest" description="Disordered" evidence="1">
    <location>
        <begin position="1"/>
        <end position="38"/>
    </location>
</feature>
<dbReference type="EMBL" id="JAIZAY010000010">
    <property type="protein sequence ID" value="KAJ8034917.1"/>
    <property type="molecule type" value="Genomic_DNA"/>
</dbReference>
<organism evidence="2 3">
    <name type="scientific">Holothuria leucospilota</name>
    <name type="common">Black long sea cucumber</name>
    <name type="synonym">Mertensiothuria leucospilota</name>
    <dbReference type="NCBI Taxonomy" id="206669"/>
    <lineage>
        <taxon>Eukaryota</taxon>
        <taxon>Metazoa</taxon>
        <taxon>Echinodermata</taxon>
        <taxon>Eleutherozoa</taxon>
        <taxon>Echinozoa</taxon>
        <taxon>Holothuroidea</taxon>
        <taxon>Aspidochirotacea</taxon>
        <taxon>Aspidochirotida</taxon>
        <taxon>Holothuriidae</taxon>
        <taxon>Holothuria</taxon>
    </lineage>
</organism>
<feature type="region of interest" description="Disordered" evidence="1">
    <location>
        <begin position="229"/>
        <end position="248"/>
    </location>
</feature>
<sequence length="363" mass="39454">MSDPGSRSTSSRQRSSTEEDVSPLSSHELDSPFEVPALPDGIGLKPCLDSIFADVQANLPSIDFDLSDVSSDEDIQILTRSVSKVKTTKPRKKKLTPELWKNTVSSGDPVDISEEAGYEFQDPFSLSDKSTDGKDSGVSVSSSNGRSHRDVLSSGASSHHDEEEASFGGEAGQRTDRMISTSDSFSSQSDDDTLEVIEEIIGFKNIPLELNLGEDTAVVSGLETESGYPGINGRRATERKRRDNGQTSARRLNFEAYMPSGAPVLEMGPIDHIDLDLLLDAFPERNVPPTRGRNPYPLPTHGAGDLQQTEGICNHIHIQASILRKFYGCPLDNLSTFFGCPKENLVVPKETCSNLEAICLHVA</sequence>
<dbReference type="Proteomes" id="UP001152320">
    <property type="component" value="Chromosome 10"/>
</dbReference>
<dbReference type="AlphaFoldDB" id="A0A9Q1H4C0"/>
<gene>
    <name evidence="2" type="ORF">HOLleu_21944</name>
</gene>
<evidence type="ECO:0000256" key="1">
    <source>
        <dbReference type="SAM" id="MobiDB-lite"/>
    </source>
</evidence>
<protein>
    <submittedName>
        <fullName evidence="2">Uncharacterized protein</fullName>
    </submittedName>
</protein>
<accession>A0A9Q1H4C0</accession>
<dbReference type="OrthoDB" id="10592718at2759"/>
<keyword evidence="3" id="KW-1185">Reference proteome</keyword>
<reference evidence="2" key="1">
    <citation type="submission" date="2021-10" db="EMBL/GenBank/DDBJ databases">
        <title>Tropical sea cucumber genome reveals ecological adaptation and Cuvierian tubules defense mechanism.</title>
        <authorList>
            <person name="Chen T."/>
        </authorList>
    </citation>
    <scope>NUCLEOTIDE SEQUENCE</scope>
    <source>
        <strain evidence="2">Nanhai2018</strain>
        <tissue evidence="2">Muscle</tissue>
    </source>
</reference>
<evidence type="ECO:0000313" key="3">
    <source>
        <dbReference type="Proteomes" id="UP001152320"/>
    </source>
</evidence>